<dbReference type="GO" id="GO:0016020">
    <property type="term" value="C:membrane"/>
    <property type="evidence" value="ECO:0000318"/>
    <property type="project" value="GO_Central"/>
</dbReference>
<dbReference type="Proteomes" id="UP000007305">
    <property type="component" value="Chromosome 1"/>
</dbReference>
<reference evidence="2" key="2">
    <citation type="submission" date="2019-07" db="EMBL/GenBank/DDBJ databases">
        <authorList>
            <person name="Seetharam A."/>
            <person name="Woodhouse M."/>
            <person name="Cannon E."/>
        </authorList>
    </citation>
    <scope>NUCLEOTIDE SEQUENCE [LARGE SCALE GENOMIC DNA]</scope>
    <source>
        <strain evidence="2">cv. B73</strain>
    </source>
</reference>
<dbReference type="EnsemblPlants" id="Zm00001eb052840_T001">
    <property type="protein sequence ID" value="Zm00001eb052840_P001"/>
    <property type="gene ID" value="Zm00001eb052840"/>
</dbReference>
<dbReference type="Gramene" id="Zm00001eb052840_T001">
    <property type="protein sequence ID" value="Zm00001eb052840_P001"/>
    <property type="gene ID" value="Zm00001eb052840"/>
</dbReference>
<dbReference type="InterPro" id="IPR022742">
    <property type="entry name" value="Hydrolase_4"/>
</dbReference>
<sequence>MFMVHGYDNDISWTFQSTTVFIARSGFACFAADLSGHVRSHGLCAFKWPKGTFPFHFVPDLDAVVADLLAFFRAVRAREEHTGLPCFLFGESMGEAICLLIHLRTRLEEWAGAVLVAPMCRISDRIRSSWPLPKILTFVLHAPTCRPRIARSDPLRLGRRGSRWGF</sequence>
<name>A0A804M1T5_MAIZE</name>
<proteinExistence type="predicted"/>
<dbReference type="GO" id="GO:0016298">
    <property type="term" value="F:lipase activity"/>
    <property type="evidence" value="ECO:0000318"/>
    <property type="project" value="GO_Central"/>
</dbReference>
<dbReference type="InterPro" id="IPR029058">
    <property type="entry name" value="AB_hydrolase_fold"/>
</dbReference>
<dbReference type="PANTHER" id="PTHR11614">
    <property type="entry name" value="PHOSPHOLIPASE-RELATED"/>
    <property type="match status" value="1"/>
</dbReference>
<dbReference type="Pfam" id="PF12146">
    <property type="entry name" value="Hydrolase_4"/>
    <property type="match status" value="1"/>
</dbReference>
<dbReference type="InterPro" id="IPR051044">
    <property type="entry name" value="MAG_DAG_Lipase"/>
</dbReference>
<dbReference type="AlphaFoldDB" id="A0A804M1T5"/>
<keyword evidence="3" id="KW-1185">Reference proteome</keyword>
<reference evidence="2" key="3">
    <citation type="submission" date="2021-05" db="UniProtKB">
        <authorList>
            <consortium name="EnsemblPlants"/>
        </authorList>
    </citation>
    <scope>IDENTIFICATION</scope>
    <source>
        <strain evidence="2">cv. B73</strain>
    </source>
</reference>
<dbReference type="Gene3D" id="3.40.50.1820">
    <property type="entry name" value="alpha/beta hydrolase"/>
    <property type="match status" value="1"/>
</dbReference>
<protein>
    <recommendedName>
        <fullName evidence="1">Serine aminopeptidase S33 domain-containing protein</fullName>
    </recommendedName>
</protein>
<dbReference type="SUPFAM" id="SSF53474">
    <property type="entry name" value="alpha/beta-Hydrolases"/>
    <property type="match status" value="1"/>
</dbReference>
<dbReference type="InParanoid" id="A0A804M1T5"/>
<evidence type="ECO:0000313" key="3">
    <source>
        <dbReference type="Proteomes" id="UP000007305"/>
    </source>
</evidence>
<evidence type="ECO:0000313" key="2">
    <source>
        <dbReference type="EnsemblPlants" id="Zm00001eb052840_P001"/>
    </source>
</evidence>
<organism evidence="2 3">
    <name type="scientific">Zea mays</name>
    <name type="common">Maize</name>
    <dbReference type="NCBI Taxonomy" id="4577"/>
    <lineage>
        <taxon>Eukaryota</taxon>
        <taxon>Viridiplantae</taxon>
        <taxon>Streptophyta</taxon>
        <taxon>Embryophyta</taxon>
        <taxon>Tracheophyta</taxon>
        <taxon>Spermatophyta</taxon>
        <taxon>Magnoliopsida</taxon>
        <taxon>Liliopsida</taxon>
        <taxon>Poales</taxon>
        <taxon>Poaceae</taxon>
        <taxon>PACMAD clade</taxon>
        <taxon>Panicoideae</taxon>
        <taxon>Andropogonodae</taxon>
        <taxon>Andropogoneae</taxon>
        <taxon>Tripsacinae</taxon>
        <taxon>Zea</taxon>
    </lineage>
</organism>
<feature type="domain" description="Serine aminopeptidase S33" evidence="1">
    <location>
        <begin position="2"/>
        <end position="135"/>
    </location>
</feature>
<reference evidence="3" key="1">
    <citation type="submission" date="2015-12" db="EMBL/GenBank/DDBJ databases">
        <title>Update maize B73 reference genome by single molecule sequencing technologies.</title>
        <authorList>
            <consortium name="Maize Genome Sequencing Project"/>
            <person name="Ware D."/>
        </authorList>
    </citation>
    <scope>NUCLEOTIDE SEQUENCE [LARGE SCALE GENOMIC DNA]</scope>
    <source>
        <strain evidence="3">cv. B73</strain>
    </source>
</reference>
<accession>A0A804M1T5</accession>
<evidence type="ECO:0000259" key="1">
    <source>
        <dbReference type="Pfam" id="PF12146"/>
    </source>
</evidence>